<evidence type="ECO:0000256" key="1">
    <source>
        <dbReference type="ARBA" id="ARBA00008106"/>
    </source>
</evidence>
<dbReference type="RefSeq" id="WP_170294781.1">
    <property type="nucleotide sequence ID" value="NZ_WIVE01000024.1"/>
</dbReference>
<dbReference type="Gene3D" id="1.10.150.240">
    <property type="entry name" value="Putative phosphatase, domain 2"/>
    <property type="match status" value="1"/>
</dbReference>
<name>A0A7X1ZDR4_9PROT</name>
<dbReference type="NCBIfam" id="TIGR01428">
    <property type="entry name" value="HAD_type_II"/>
    <property type="match status" value="1"/>
</dbReference>
<dbReference type="SUPFAM" id="SSF56784">
    <property type="entry name" value="HAD-like"/>
    <property type="match status" value="1"/>
</dbReference>
<dbReference type="SFLD" id="SFLDF00045">
    <property type="entry name" value="2-haloacid_dehalogenase"/>
    <property type="match status" value="1"/>
</dbReference>
<evidence type="ECO:0000256" key="2">
    <source>
        <dbReference type="ARBA" id="ARBA00022801"/>
    </source>
</evidence>
<dbReference type="CDD" id="cd02588">
    <property type="entry name" value="HAD_L2-DEX"/>
    <property type="match status" value="1"/>
</dbReference>
<dbReference type="SFLD" id="SFLDG01129">
    <property type="entry name" value="C1.5:_HAD__Beta-PGM__Phosphata"/>
    <property type="match status" value="1"/>
</dbReference>
<sequence length="234" mass="24913">MSKTASSPPVTACLFDAYGTLFDVTSAARHLREDIGPSWERLAEVWRMRQIEYTWLRSLIGRYADFRTVTAEALDFAFAALGQVPAPGLPDRLMDLYMTLDAYDEVPTVLAALRARGIGTAILSNGSPDMLASAIASAGIGGLLDDVLSVDAVGIYKPAPAAYQLGCTRFGVAADRLAFVSSNGWDVAGAASFGFRTLWVNRANAPGERLPGAPMAELDSLADLPDLLSDPGRV</sequence>
<dbReference type="SFLD" id="SFLDG01135">
    <property type="entry name" value="C1.5.6:_HAD__Beta-PGM__Phospha"/>
    <property type="match status" value="1"/>
</dbReference>
<dbReference type="EMBL" id="WIVE01000024">
    <property type="protein sequence ID" value="MQX36673.1"/>
    <property type="molecule type" value="Genomic_DNA"/>
</dbReference>
<dbReference type="EC" id="3.8.1.2" evidence="3"/>
<dbReference type="PANTHER" id="PTHR43316">
    <property type="entry name" value="HYDROLASE, HALOACID DELAHOGENASE-RELATED"/>
    <property type="match status" value="1"/>
</dbReference>
<comment type="function">
    <text evidence="3">Catalyzes the hydrolytic dehalogenation of small (S)-2-haloalkanoic acids to yield the corresponding (R)-2-hydroxyalkanoic acids.</text>
</comment>
<evidence type="ECO:0000256" key="3">
    <source>
        <dbReference type="RuleBase" id="RU368077"/>
    </source>
</evidence>
<proteinExistence type="inferred from homology"/>
<dbReference type="Proteomes" id="UP000434582">
    <property type="component" value="Unassembled WGS sequence"/>
</dbReference>
<comment type="similarity">
    <text evidence="1 3">Belongs to the HAD-like hydrolase superfamily. S-2-haloalkanoic acid dehalogenase family.</text>
</comment>
<dbReference type="InterPro" id="IPR006328">
    <property type="entry name" value="2-HAD"/>
</dbReference>
<comment type="caution">
    <text evidence="4">The sequence shown here is derived from an EMBL/GenBank/DDBJ whole genome shotgun (WGS) entry which is preliminary data.</text>
</comment>
<protein>
    <recommendedName>
        <fullName evidence="3">(S)-2-haloacid dehalogenase</fullName>
        <ecNumber evidence="3">3.8.1.2</ecNumber>
    </recommendedName>
    <alternativeName>
        <fullName evidence="3">2-haloalkanoic acid dehalogenase</fullName>
    </alternativeName>
    <alternativeName>
        <fullName evidence="3">Halocarboxylic acid halidohydrolase</fullName>
    </alternativeName>
    <alternativeName>
        <fullName evidence="3">L-2-haloacid dehalogenase</fullName>
    </alternativeName>
</protein>
<dbReference type="InterPro" id="IPR036412">
    <property type="entry name" value="HAD-like_sf"/>
</dbReference>
<accession>A0A7X1ZDR4</accession>
<dbReference type="SFLD" id="SFLDS00003">
    <property type="entry name" value="Haloacid_Dehalogenase"/>
    <property type="match status" value="1"/>
</dbReference>
<evidence type="ECO:0000313" key="5">
    <source>
        <dbReference type="Proteomes" id="UP000434582"/>
    </source>
</evidence>
<dbReference type="PANTHER" id="PTHR43316:SF3">
    <property type="entry name" value="HALOACID DEHALOGENASE, TYPE II (AFU_ORTHOLOGUE AFUA_2G07750)-RELATED"/>
    <property type="match status" value="1"/>
</dbReference>
<dbReference type="InterPro" id="IPR006439">
    <property type="entry name" value="HAD-SF_hydro_IA"/>
</dbReference>
<dbReference type="PRINTS" id="PR00413">
    <property type="entry name" value="HADHALOGNASE"/>
</dbReference>
<reference evidence="4 5" key="1">
    <citation type="submission" date="2019-10" db="EMBL/GenBank/DDBJ databases">
        <title>Draft whole-genome sequence of the purple nonsulfur photosynthetic bacterium Roseospira navarrensis DSM 15114.</title>
        <authorList>
            <person name="Kyndt J.A."/>
            <person name="Meyer T.E."/>
        </authorList>
    </citation>
    <scope>NUCLEOTIDE SEQUENCE [LARGE SCALE GENOMIC DNA]</scope>
    <source>
        <strain evidence="4 5">DSM 15114</strain>
    </source>
</reference>
<evidence type="ECO:0000313" key="4">
    <source>
        <dbReference type="EMBL" id="MQX36673.1"/>
    </source>
</evidence>
<dbReference type="Gene3D" id="3.40.50.1000">
    <property type="entry name" value="HAD superfamily/HAD-like"/>
    <property type="match status" value="1"/>
</dbReference>
<keyword evidence="5" id="KW-1185">Reference proteome</keyword>
<gene>
    <name evidence="4" type="ORF">GHC57_09110</name>
</gene>
<organism evidence="4 5">
    <name type="scientific">Roseospira navarrensis</name>
    <dbReference type="NCBI Taxonomy" id="140058"/>
    <lineage>
        <taxon>Bacteria</taxon>
        <taxon>Pseudomonadati</taxon>
        <taxon>Pseudomonadota</taxon>
        <taxon>Alphaproteobacteria</taxon>
        <taxon>Rhodospirillales</taxon>
        <taxon>Rhodospirillaceae</taxon>
        <taxon>Roseospira</taxon>
    </lineage>
</organism>
<dbReference type="Pfam" id="PF00702">
    <property type="entry name" value="Hydrolase"/>
    <property type="match status" value="1"/>
</dbReference>
<dbReference type="InterPro" id="IPR023214">
    <property type="entry name" value="HAD_sf"/>
</dbReference>
<dbReference type="InterPro" id="IPR051540">
    <property type="entry name" value="S-2-haloacid_dehalogenase"/>
</dbReference>
<dbReference type="AlphaFoldDB" id="A0A7X1ZDR4"/>
<dbReference type="InterPro" id="IPR023198">
    <property type="entry name" value="PGP-like_dom2"/>
</dbReference>
<dbReference type="NCBIfam" id="TIGR01493">
    <property type="entry name" value="HAD-SF-IA-v2"/>
    <property type="match status" value="1"/>
</dbReference>
<comment type="catalytic activity">
    <reaction evidence="3">
        <text>an (S)-2-haloacid + H2O = a (2R)-2-hydroxycarboxylate + a halide anion + H(+)</text>
        <dbReference type="Rhea" id="RHEA:11192"/>
        <dbReference type="ChEBI" id="CHEBI:15377"/>
        <dbReference type="ChEBI" id="CHEBI:15378"/>
        <dbReference type="ChEBI" id="CHEBI:16042"/>
        <dbReference type="ChEBI" id="CHEBI:58314"/>
        <dbReference type="ChEBI" id="CHEBI:137405"/>
        <dbReference type="EC" id="3.8.1.2"/>
    </reaction>
</comment>
<keyword evidence="2 3" id="KW-0378">Hydrolase</keyword>
<dbReference type="GO" id="GO:0018784">
    <property type="term" value="F:(S)-2-haloacid dehalogenase activity"/>
    <property type="evidence" value="ECO:0007669"/>
    <property type="project" value="UniProtKB-UniRule"/>
</dbReference>